<dbReference type="AlphaFoldDB" id="A0A844GEX4"/>
<protein>
    <submittedName>
        <fullName evidence="1">Uncharacterized protein</fullName>
    </submittedName>
</protein>
<name>A0A844GEX4_9NEIS</name>
<evidence type="ECO:0000313" key="2">
    <source>
        <dbReference type="Proteomes" id="UP000446658"/>
    </source>
</evidence>
<reference evidence="1 2" key="1">
    <citation type="submission" date="2019-11" db="EMBL/GenBank/DDBJ databases">
        <title>Draft genome sequence of Paludibacterium sp. dN18-1.</title>
        <authorList>
            <person name="Im W.-T."/>
        </authorList>
    </citation>
    <scope>NUCLEOTIDE SEQUENCE [LARGE SCALE GENOMIC DNA]</scope>
    <source>
        <strain evidence="2">dN 18-1</strain>
    </source>
</reference>
<gene>
    <name evidence="1" type="ORF">GKE73_11020</name>
</gene>
<dbReference type="RefSeq" id="WP_230370376.1">
    <property type="nucleotide sequence ID" value="NZ_WLYX01000001.1"/>
</dbReference>
<keyword evidence="2" id="KW-1185">Reference proteome</keyword>
<evidence type="ECO:0000313" key="1">
    <source>
        <dbReference type="EMBL" id="MTD33447.1"/>
    </source>
</evidence>
<dbReference type="EMBL" id="WLYX01000001">
    <property type="protein sequence ID" value="MTD33447.1"/>
    <property type="molecule type" value="Genomic_DNA"/>
</dbReference>
<dbReference type="Proteomes" id="UP000446658">
    <property type="component" value="Unassembled WGS sequence"/>
</dbReference>
<comment type="caution">
    <text evidence="1">The sequence shown here is derived from an EMBL/GenBank/DDBJ whole genome shotgun (WGS) entry which is preliminary data.</text>
</comment>
<organism evidence="1 2">
    <name type="scientific">Paludibacterium denitrificans</name>
    <dbReference type="NCBI Taxonomy" id="2675226"/>
    <lineage>
        <taxon>Bacteria</taxon>
        <taxon>Pseudomonadati</taxon>
        <taxon>Pseudomonadota</taxon>
        <taxon>Betaproteobacteria</taxon>
        <taxon>Neisseriales</taxon>
        <taxon>Chromobacteriaceae</taxon>
        <taxon>Paludibacterium</taxon>
    </lineage>
</organism>
<proteinExistence type="predicted"/>
<accession>A0A844GEX4</accession>
<sequence>MNSNLIATLMEGHAALHTEQRRQPGAPCSAPTVSEHDLSVLESTVQVMQDDVAAALQGLGQLVNNYPGDIGDEAEIMPKIGQLLRVLGDVLDVANGTATPVANQLWQHEQIRLATKEAATC</sequence>